<dbReference type="PROSITE" id="PS00678">
    <property type="entry name" value="WD_REPEATS_1"/>
    <property type="match status" value="2"/>
</dbReference>
<dbReference type="GO" id="GO:0000123">
    <property type="term" value="C:histone acetyltransferase complex"/>
    <property type="evidence" value="ECO:0007669"/>
    <property type="project" value="TreeGrafter"/>
</dbReference>
<dbReference type="InterPro" id="IPR001680">
    <property type="entry name" value="WD40_rpt"/>
</dbReference>
<dbReference type="InterPro" id="IPR036322">
    <property type="entry name" value="WD40_repeat_dom_sf"/>
</dbReference>
<keyword evidence="6" id="KW-0804">Transcription</keyword>
<dbReference type="PANTHER" id="PTHR19879">
    <property type="entry name" value="TRANSCRIPTION INITIATION FACTOR TFIID"/>
    <property type="match status" value="1"/>
</dbReference>
<keyword evidence="12" id="KW-1185">Reference proteome</keyword>
<evidence type="ECO:0000256" key="8">
    <source>
        <dbReference type="PROSITE-ProRule" id="PRU00221"/>
    </source>
</evidence>
<dbReference type="PROSITE" id="PS50294">
    <property type="entry name" value="WD_REPEATS_REGION"/>
    <property type="match status" value="5"/>
</dbReference>
<feature type="repeat" description="WD" evidence="8">
    <location>
        <begin position="608"/>
        <end position="649"/>
    </location>
</feature>
<dbReference type="InterPro" id="IPR015943">
    <property type="entry name" value="WD40/YVTN_repeat-like_dom_sf"/>
</dbReference>
<dbReference type="PANTHER" id="PTHR19879:SF6">
    <property type="entry name" value="TAF5-LIKE RNA POLYMERASE II P300_CBP-ASSOCIATED FACTOR-ASSOCIATED FACTOR 65 KDA SUBUNIT 5L"/>
    <property type="match status" value="1"/>
</dbReference>
<comment type="subcellular location">
    <subcellularLocation>
        <location evidence="1">Nucleus</location>
    </subcellularLocation>
</comment>
<protein>
    <recommendedName>
        <fullName evidence="10">TFIID subunit TAF5 NTD2 domain-containing protein</fullName>
    </recommendedName>
</protein>
<dbReference type="GO" id="GO:0003713">
    <property type="term" value="F:transcription coactivator activity"/>
    <property type="evidence" value="ECO:0007669"/>
    <property type="project" value="TreeGrafter"/>
</dbReference>
<name>A0A9D3N7M9_9TELE</name>
<dbReference type="GO" id="GO:0005634">
    <property type="term" value="C:nucleus"/>
    <property type="evidence" value="ECO:0007669"/>
    <property type="project" value="UniProtKB-SubCell"/>
</dbReference>
<dbReference type="SMART" id="SM00320">
    <property type="entry name" value="WD40"/>
    <property type="match status" value="6"/>
</dbReference>
<feature type="repeat" description="WD" evidence="8">
    <location>
        <begin position="524"/>
        <end position="565"/>
    </location>
</feature>
<dbReference type="CDD" id="cd08044">
    <property type="entry name" value="TAF5_NTD2"/>
    <property type="match status" value="1"/>
</dbReference>
<dbReference type="Gene3D" id="2.130.10.10">
    <property type="entry name" value="YVTN repeat-like/Quinoprotein amine dehydrogenase"/>
    <property type="match status" value="3"/>
</dbReference>
<comment type="caution">
    <text evidence="11">The sequence shown here is derived from an EMBL/GenBank/DDBJ whole genome shotgun (WGS) entry which is preliminary data.</text>
</comment>
<dbReference type="SUPFAM" id="SSF160897">
    <property type="entry name" value="Taf5 N-terminal domain-like"/>
    <property type="match status" value="1"/>
</dbReference>
<proteinExistence type="inferred from homology"/>
<evidence type="ECO:0000256" key="2">
    <source>
        <dbReference type="ARBA" id="ARBA00009435"/>
    </source>
</evidence>
<feature type="repeat" description="WD" evidence="8">
    <location>
        <begin position="650"/>
        <end position="691"/>
    </location>
</feature>
<sequence>MNPQEELQAFSELEDSDAEISSGPEDTDTDEELCHFEERIDPVEDDHGENASDPKLGPSAELDHETLRDATPRCMKRHGASPPAKKRRSPLAPQPPQPSILSWNSEEHADMDPPDMFKPTRPPGVQLMYRKCEVGSHGAALWCIKLAVKTFRFLRVSRHLFSFSDSRGDAHRVMKRGRTEQIQHAVAQYLKRRQYADLDSSLKGAKLSQSAEEMAANLMVQTESSCGNVVSAAPCQSDPQQYETQFSRLRSFLLEAEVPLGREVSVVLFPLFLYLHLDMARCGLKGAVDSFFSRFHSFFQQDAEQRAIVEHLRGVVTPQDVASNSKLCSLLEHKYVVQLTDEAYTYLLRYLQSDDNSTLCRVLSTHLQVEVSAVRRSDYQLYGAGLTTGNATSTSCSGSWLGMDGTDGAESVDVTAGSLPQNEAALEALQDCIKRVRDGPPSLTTICFYAFENTEQLLNAAEVSPDSRLLAAAFDNSALKLWSLRARKLKGRPCRANVSKIRLACDLVEEETEEEEMGSEMKTLRGHSGPVYGAAFLRDSTGLLSCSEDCTVRYWELRGFSNTAVYRGHAYPVWDIAVSPCGLYFCTASRDTTARLWTPARAHPLRLYAGHLADVDCVRFHPNSSYVATGSTDRTVRLWSTQHGSSVRLLTGHRGPVLALAFSPDGRYLVSAGEDQRLRLWDLAAGGVLKELRGHTGAITSLAFSPDSSLIASAAMDNSVRIWDVRNAHGGGAVPPDGSSPELVGLYTGETSSVLNVQFTACNLLLVTGTAQEKHEQ</sequence>
<organism evidence="11 12">
    <name type="scientific">Hemibagrus wyckioides</name>
    <dbReference type="NCBI Taxonomy" id="337641"/>
    <lineage>
        <taxon>Eukaryota</taxon>
        <taxon>Metazoa</taxon>
        <taxon>Chordata</taxon>
        <taxon>Craniata</taxon>
        <taxon>Vertebrata</taxon>
        <taxon>Euteleostomi</taxon>
        <taxon>Actinopterygii</taxon>
        <taxon>Neopterygii</taxon>
        <taxon>Teleostei</taxon>
        <taxon>Ostariophysi</taxon>
        <taxon>Siluriformes</taxon>
        <taxon>Bagridae</taxon>
        <taxon>Hemibagrus</taxon>
    </lineage>
</organism>
<keyword evidence="7" id="KW-0539">Nucleus</keyword>
<dbReference type="Gene3D" id="1.25.40.500">
    <property type="entry name" value="TFIID subunit TAF5, NTD2 domain"/>
    <property type="match status" value="1"/>
</dbReference>
<evidence type="ECO:0000313" key="12">
    <source>
        <dbReference type="Proteomes" id="UP000824219"/>
    </source>
</evidence>
<evidence type="ECO:0000256" key="4">
    <source>
        <dbReference type="ARBA" id="ARBA00022737"/>
    </source>
</evidence>
<evidence type="ECO:0000256" key="6">
    <source>
        <dbReference type="ARBA" id="ARBA00023163"/>
    </source>
</evidence>
<feature type="repeat" description="WD" evidence="8">
    <location>
        <begin position="692"/>
        <end position="727"/>
    </location>
</feature>
<reference evidence="11 12" key="1">
    <citation type="submission" date="2021-06" db="EMBL/GenBank/DDBJ databases">
        <title>Chromosome-level genome assembly of the red-tail catfish (Hemibagrus wyckioides).</title>
        <authorList>
            <person name="Shao F."/>
        </authorList>
    </citation>
    <scope>NUCLEOTIDE SEQUENCE [LARGE SCALE GENOMIC DNA]</scope>
    <source>
        <strain evidence="11">EC202008001</strain>
        <tissue evidence="11">Blood</tissue>
    </source>
</reference>
<keyword evidence="4" id="KW-0677">Repeat</keyword>
<accession>A0A9D3N7M9</accession>
<comment type="similarity">
    <text evidence="2">Belongs to the WD repeat TAF5 family.</text>
</comment>
<evidence type="ECO:0000256" key="7">
    <source>
        <dbReference type="ARBA" id="ARBA00023242"/>
    </source>
</evidence>
<dbReference type="AlphaFoldDB" id="A0A9D3N7M9"/>
<dbReference type="FunFam" id="2.130.10.10:FF:000202">
    <property type="entry name" value="TAF5-like RNA polymerase II p300/CBP-associated factor-associated factor 65 kDa subunit 5L"/>
    <property type="match status" value="1"/>
</dbReference>
<evidence type="ECO:0000256" key="3">
    <source>
        <dbReference type="ARBA" id="ARBA00022574"/>
    </source>
</evidence>
<keyword evidence="3 8" id="KW-0853">WD repeat</keyword>
<feature type="compositionally biased region" description="Basic and acidic residues" evidence="9">
    <location>
        <begin position="61"/>
        <end position="71"/>
    </location>
</feature>
<dbReference type="Proteomes" id="UP000824219">
    <property type="component" value="Linkage Group LG26"/>
</dbReference>
<dbReference type="InterPro" id="IPR007582">
    <property type="entry name" value="TFIID_NTD2"/>
</dbReference>
<evidence type="ECO:0000313" key="11">
    <source>
        <dbReference type="EMBL" id="KAG7316005.1"/>
    </source>
</evidence>
<dbReference type="Pfam" id="PF04494">
    <property type="entry name" value="TFIID_NTD2"/>
    <property type="match status" value="1"/>
</dbReference>
<dbReference type="Pfam" id="PF00400">
    <property type="entry name" value="WD40"/>
    <property type="match status" value="5"/>
</dbReference>
<feature type="compositionally biased region" description="Basic residues" evidence="9">
    <location>
        <begin position="74"/>
        <end position="89"/>
    </location>
</feature>
<feature type="compositionally biased region" description="Basic and acidic residues" evidence="9">
    <location>
        <begin position="32"/>
        <end position="42"/>
    </location>
</feature>
<dbReference type="SUPFAM" id="SSF50978">
    <property type="entry name" value="WD40 repeat-like"/>
    <property type="match status" value="1"/>
</dbReference>
<dbReference type="InterPro" id="IPR019775">
    <property type="entry name" value="WD40_repeat_CS"/>
</dbReference>
<evidence type="ECO:0000256" key="5">
    <source>
        <dbReference type="ARBA" id="ARBA00023015"/>
    </source>
</evidence>
<dbReference type="PRINTS" id="PR00320">
    <property type="entry name" value="GPROTEINBRPT"/>
</dbReference>
<dbReference type="CDD" id="cd00200">
    <property type="entry name" value="WD40"/>
    <property type="match status" value="1"/>
</dbReference>
<dbReference type="EMBL" id="JAHKSW010000026">
    <property type="protein sequence ID" value="KAG7316005.1"/>
    <property type="molecule type" value="Genomic_DNA"/>
</dbReference>
<feature type="repeat" description="WD" evidence="8">
    <location>
        <begin position="566"/>
        <end position="597"/>
    </location>
</feature>
<dbReference type="PROSITE" id="PS50082">
    <property type="entry name" value="WD_REPEATS_2"/>
    <property type="match status" value="5"/>
</dbReference>
<feature type="region of interest" description="Disordered" evidence="9">
    <location>
        <begin position="1"/>
        <end position="118"/>
    </location>
</feature>
<dbReference type="GO" id="GO:0016251">
    <property type="term" value="F:RNA polymerase II general transcription initiation factor activity"/>
    <property type="evidence" value="ECO:0007669"/>
    <property type="project" value="TreeGrafter"/>
</dbReference>
<feature type="domain" description="TFIID subunit TAF5 NTD2" evidence="10">
    <location>
        <begin position="237"/>
        <end position="367"/>
    </location>
</feature>
<dbReference type="InterPro" id="IPR020472">
    <property type="entry name" value="WD40_PAC1"/>
</dbReference>
<keyword evidence="5" id="KW-0805">Transcription regulation</keyword>
<evidence type="ECO:0000256" key="9">
    <source>
        <dbReference type="SAM" id="MobiDB-lite"/>
    </source>
</evidence>
<gene>
    <name evidence="11" type="ORF">KOW79_020871</name>
</gene>
<evidence type="ECO:0000259" key="10">
    <source>
        <dbReference type="Pfam" id="PF04494"/>
    </source>
</evidence>
<dbReference type="InterPro" id="IPR037264">
    <property type="entry name" value="TFIID_NTD2_sf"/>
</dbReference>
<dbReference type="OrthoDB" id="10266330at2759"/>
<evidence type="ECO:0000256" key="1">
    <source>
        <dbReference type="ARBA" id="ARBA00004123"/>
    </source>
</evidence>